<dbReference type="PIRSF" id="PIRSF000106">
    <property type="entry name" value="ME"/>
    <property type="match status" value="1"/>
</dbReference>
<dbReference type="InterPro" id="IPR001891">
    <property type="entry name" value="Malic_OxRdtase"/>
</dbReference>
<dbReference type="Gene3D" id="3.40.50.10380">
    <property type="entry name" value="Malic enzyme, N-terminal domain"/>
    <property type="match status" value="1"/>
</dbReference>
<dbReference type="GO" id="GO:0051287">
    <property type="term" value="F:NAD binding"/>
    <property type="evidence" value="ECO:0007669"/>
    <property type="project" value="InterPro"/>
</dbReference>
<dbReference type="GO" id="GO:0004473">
    <property type="term" value="F:malate dehydrogenase (decarboxylating) (NADP+) activity"/>
    <property type="evidence" value="ECO:0007669"/>
    <property type="project" value="TreeGrafter"/>
</dbReference>
<dbReference type="Pfam" id="PF03949">
    <property type="entry name" value="Malic_M"/>
    <property type="match status" value="1"/>
</dbReference>
<dbReference type="SUPFAM" id="SSF53223">
    <property type="entry name" value="Aminoacid dehydrogenase-like, N-terminal domain"/>
    <property type="match status" value="1"/>
</dbReference>
<dbReference type="InterPro" id="IPR046346">
    <property type="entry name" value="Aminoacid_DH-like_N_sf"/>
</dbReference>
<comment type="cofactor">
    <cofactor evidence="2">
        <name>Mg(2+)</name>
        <dbReference type="ChEBI" id="CHEBI:18420"/>
    </cofactor>
    <cofactor evidence="2">
        <name>Mn(2+)</name>
        <dbReference type="ChEBI" id="CHEBI:29035"/>
    </cofactor>
    <text evidence="2">Divalent metal cations. Prefers magnesium or manganese.</text>
</comment>
<dbReference type="SUPFAM" id="SSF51735">
    <property type="entry name" value="NAD(P)-binding Rossmann-fold domains"/>
    <property type="match status" value="1"/>
</dbReference>
<dbReference type="Gene3D" id="3.40.50.720">
    <property type="entry name" value="NAD(P)-binding Rossmann-like Domain"/>
    <property type="match status" value="1"/>
</dbReference>
<reference evidence="5" key="1">
    <citation type="journal article" date="2016" name="Sci. Rep.">
        <title>Nitrogen-induced metabolic changes and molecular determinants of carbon allocation in Dunaliella tertiolecta.</title>
        <authorList>
            <person name="Tan K.W."/>
            <person name="Lin H."/>
            <person name="Shen H."/>
            <person name="Lee Y.K."/>
        </authorList>
    </citation>
    <scope>NUCLEOTIDE SEQUENCE</scope>
</reference>
<comment type="similarity">
    <text evidence="1">Belongs to the malic enzymes family.</text>
</comment>
<dbReference type="InterPro" id="IPR012302">
    <property type="entry name" value="Malic_NAD-bd"/>
</dbReference>
<dbReference type="GO" id="GO:0046872">
    <property type="term" value="F:metal ion binding"/>
    <property type="evidence" value="ECO:0007669"/>
    <property type="project" value="UniProtKB-KW"/>
</dbReference>
<dbReference type="PANTHER" id="PTHR23406:SF90">
    <property type="entry name" value="MALIC ENZYME-RELATED"/>
    <property type="match status" value="1"/>
</dbReference>
<dbReference type="InterPro" id="IPR037062">
    <property type="entry name" value="Malic_N_dom_sf"/>
</dbReference>
<feature type="domain" description="Malic enzyme N-terminal" evidence="4">
    <location>
        <begin position="144"/>
        <end position="324"/>
    </location>
</feature>
<accession>A0A2U8JGM3</accession>
<dbReference type="NCBIfam" id="NF010052">
    <property type="entry name" value="PRK13529.1"/>
    <property type="match status" value="1"/>
</dbReference>
<dbReference type="AlphaFoldDB" id="A0A2U8JGM3"/>
<keyword evidence="2" id="KW-0479">Metal-binding</keyword>
<dbReference type="GO" id="GO:0006108">
    <property type="term" value="P:malate metabolic process"/>
    <property type="evidence" value="ECO:0007669"/>
    <property type="project" value="TreeGrafter"/>
</dbReference>
<organism evidence="5">
    <name type="scientific">Dunaliella tertiolecta</name>
    <name type="common">Green alga</name>
    <dbReference type="NCBI Taxonomy" id="3047"/>
    <lineage>
        <taxon>Eukaryota</taxon>
        <taxon>Viridiplantae</taxon>
        <taxon>Chlorophyta</taxon>
        <taxon>core chlorophytes</taxon>
        <taxon>Chlorophyceae</taxon>
        <taxon>CS clade</taxon>
        <taxon>Chlamydomonadales</taxon>
        <taxon>Dunaliellaceae</taxon>
        <taxon>Dunaliella</taxon>
    </lineage>
</organism>
<dbReference type="EMBL" id="MF362220">
    <property type="protein sequence ID" value="AWK67836.1"/>
    <property type="molecule type" value="mRNA"/>
</dbReference>
<evidence type="ECO:0000259" key="4">
    <source>
        <dbReference type="SMART" id="SM01274"/>
    </source>
</evidence>
<dbReference type="InterPro" id="IPR012301">
    <property type="entry name" value="Malic_N_dom"/>
</dbReference>
<evidence type="ECO:0000313" key="5">
    <source>
        <dbReference type="EMBL" id="AWK67836.1"/>
    </source>
</evidence>
<feature type="region of interest" description="Disordered" evidence="3">
    <location>
        <begin position="41"/>
        <end position="71"/>
    </location>
</feature>
<reference evidence="5" key="2">
    <citation type="submission" date="2017-06" db="EMBL/GenBank/DDBJ databases">
        <authorList>
            <person name="Kim H.J."/>
            <person name="Triplett B.A."/>
        </authorList>
    </citation>
    <scope>NUCLEOTIDE SEQUENCE</scope>
</reference>
<proteinExistence type="evidence at transcript level"/>
<dbReference type="PANTHER" id="PTHR23406">
    <property type="entry name" value="MALIC ENZYME-RELATED"/>
    <property type="match status" value="1"/>
</dbReference>
<dbReference type="Pfam" id="PF00390">
    <property type="entry name" value="malic"/>
    <property type="match status" value="1"/>
</dbReference>
<dbReference type="PRINTS" id="PR00072">
    <property type="entry name" value="MALOXRDTASE"/>
</dbReference>
<feature type="binding site" evidence="2">
    <location>
        <position position="310"/>
    </location>
    <ligand>
        <name>a divalent metal cation</name>
        <dbReference type="ChEBI" id="CHEBI:60240"/>
    </ligand>
</feature>
<name>A0A2U8JGM3_DUNTE</name>
<evidence type="ECO:0000256" key="2">
    <source>
        <dbReference type="PIRSR" id="PIRSR000106-3"/>
    </source>
</evidence>
<evidence type="ECO:0000256" key="3">
    <source>
        <dbReference type="SAM" id="MobiDB-lite"/>
    </source>
</evidence>
<feature type="binding site" evidence="2">
    <location>
        <position position="309"/>
    </location>
    <ligand>
        <name>a divalent metal cation</name>
        <dbReference type="ChEBI" id="CHEBI:60240"/>
    </ligand>
</feature>
<dbReference type="GO" id="GO:0009507">
    <property type="term" value="C:chloroplast"/>
    <property type="evidence" value="ECO:0007669"/>
    <property type="project" value="TreeGrafter"/>
</dbReference>
<evidence type="ECO:0000256" key="1">
    <source>
        <dbReference type="ARBA" id="ARBA00008785"/>
    </source>
</evidence>
<protein>
    <submittedName>
        <fullName evidence="5">MME6</fullName>
    </submittedName>
</protein>
<dbReference type="SMART" id="SM01274">
    <property type="entry name" value="malic"/>
    <property type="match status" value="1"/>
</dbReference>
<feature type="binding site" evidence="2">
    <location>
        <position position="333"/>
    </location>
    <ligand>
        <name>a divalent metal cation</name>
        <dbReference type="ChEBI" id="CHEBI:60240"/>
    </ligand>
</feature>
<sequence length="448" mass="50144">MGILHRAAAEVNLFQQCRGLVFALESSAKWWGSLERHKDASSRRAYAPGPIKPKQLHTDDDEDSDDGRPTTPWIRQVISGVDLMRHPKYNKGLAFSDSERDRLYLRGLLPPVILSQEVQLERTMLNLRTKSSDLDKYTYMQSLQERNERLFFRVLVEHFEELKPVMSDATVREACRRYGLMFKSVPRALFITLEDRGRVFRILKNWPERNVQMVAFTDGEKTAGDVGVQAVGVPISKLSLYSACGGINPAGCLPVVIDSGTDNEELLKSPFYVGMRHRRVRGDAYYELLDEFLTAVRQRYGNTTFLHFEDMAHDNASKLLNMYRTEFPCYNDDMSGSAATVLAGILAALPKIGGRLGDHVYMFSGESAMASCIAELLATAIAQQTNQTVLAARKRIWFVDNGGLVTRERGDTATLEPYKLPFTHSGPAAGDLLTAVKEIKPNGASRLG</sequence>
<dbReference type="InterPro" id="IPR036291">
    <property type="entry name" value="NAD(P)-bd_dom_sf"/>
</dbReference>